<protein>
    <recommendedName>
        <fullName evidence="9">tRNA-specific 2-thiouridylase MnmA</fullName>
        <ecNumber evidence="9">2.8.1.13</ecNumber>
    </recommendedName>
</protein>
<dbReference type="EC" id="2.8.1.13" evidence="9"/>
<dbReference type="Proteomes" id="UP000774750">
    <property type="component" value="Unassembled WGS sequence"/>
</dbReference>
<keyword evidence="1 9" id="KW-0820">tRNA-binding</keyword>
<evidence type="ECO:0000256" key="4">
    <source>
        <dbReference type="ARBA" id="ARBA00022741"/>
    </source>
</evidence>
<evidence type="ECO:0000256" key="8">
    <source>
        <dbReference type="ARBA" id="ARBA00051542"/>
    </source>
</evidence>
<dbReference type="EMBL" id="JACJKY010000005">
    <property type="protein sequence ID" value="MBM6920419.1"/>
    <property type="molecule type" value="Genomic_DNA"/>
</dbReference>
<dbReference type="Pfam" id="PF03054">
    <property type="entry name" value="tRNA_Me_trans"/>
    <property type="match status" value="1"/>
</dbReference>
<dbReference type="InterPro" id="IPR046885">
    <property type="entry name" value="MnmA-like_C"/>
</dbReference>
<comment type="similarity">
    <text evidence="9">Belongs to the MnmA/TRMU family.</text>
</comment>
<feature type="binding site" evidence="9">
    <location>
        <position position="37"/>
    </location>
    <ligand>
        <name>ATP</name>
        <dbReference type="ChEBI" id="CHEBI:30616"/>
    </ligand>
</feature>
<comment type="subcellular location">
    <subcellularLocation>
        <location evidence="9">Cytoplasm</location>
    </subcellularLocation>
</comment>
<reference evidence="12" key="2">
    <citation type="journal article" date="2021" name="Sci. Rep.">
        <title>The distribution of antibiotic resistance genes in chicken gut microbiota commensals.</title>
        <authorList>
            <person name="Juricova H."/>
            <person name="Matiasovicova J."/>
            <person name="Kubasova T."/>
            <person name="Cejkova D."/>
            <person name="Rychlik I."/>
        </authorList>
    </citation>
    <scope>NUCLEOTIDE SEQUENCE</scope>
    <source>
        <strain evidence="12">An559</strain>
    </source>
</reference>
<dbReference type="GO" id="GO:0005737">
    <property type="term" value="C:cytoplasm"/>
    <property type="evidence" value="ECO:0007669"/>
    <property type="project" value="UniProtKB-SubCell"/>
</dbReference>
<organism evidence="12 13">
    <name type="scientific">Merdimmobilis hominis</name>
    <dbReference type="NCBI Taxonomy" id="2897707"/>
    <lineage>
        <taxon>Bacteria</taxon>
        <taxon>Bacillati</taxon>
        <taxon>Bacillota</taxon>
        <taxon>Clostridia</taxon>
        <taxon>Eubacteriales</taxon>
        <taxon>Oscillospiraceae</taxon>
        <taxon>Merdimmobilis</taxon>
    </lineage>
</organism>
<dbReference type="AlphaFoldDB" id="A0A938X875"/>
<keyword evidence="13" id="KW-1185">Reference proteome</keyword>
<evidence type="ECO:0000256" key="1">
    <source>
        <dbReference type="ARBA" id="ARBA00022555"/>
    </source>
</evidence>
<comment type="caution">
    <text evidence="9">Lacks conserved residue(s) required for the propagation of feature annotation.</text>
</comment>
<feature type="site" description="Interaction with tRNA" evidence="9">
    <location>
        <position position="327"/>
    </location>
</feature>
<feature type="binding site" evidence="9">
    <location>
        <begin position="11"/>
        <end position="18"/>
    </location>
    <ligand>
        <name>ATP</name>
        <dbReference type="ChEBI" id="CHEBI:30616"/>
    </ligand>
</feature>
<dbReference type="Gene3D" id="2.30.30.280">
    <property type="entry name" value="Adenine nucleotide alpha hydrolases-like domains"/>
    <property type="match status" value="1"/>
</dbReference>
<dbReference type="PANTHER" id="PTHR11933">
    <property type="entry name" value="TRNA 5-METHYLAMINOMETHYL-2-THIOURIDYLATE -METHYLTRANSFERASE"/>
    <property type="match status" value="1"/>
</dbReference>
<feature type="region of interest" description="Interaction with tRNA" evidence="9">
    <location>
        <begin position="140"/>
        <end position="142"/>
    </location>
</feature>
<evidence type="ECO:0000256" key="2">
    <source>
        <dbReference type="ARBA" id="ARBA00022679"/>
    </source>
</evidence>
<feature type="binding site" evidence="9">
    <location>
        <position position="118"/>
    </location>
    <ligand>
        <name>ATP</name>
        <dbReference type="ChEBI" id="CHEBI:30616"/>
    </ligand>
</feature>
<evidence type="ECO:0000256" key="7">
    <source>
        <dbReference type="ARBA" id="ARBA00023157"/>
    </source>
</evidence>
<accession>A0A938X875</accession>
<dbReference type="Gene3D" id="3.40.50.620">
    <property type="entry name" value="HUPs"/>
    <property type="match status" value="1"/>
</dbReference>
<sequence length="347" mass="37875">MPAARTKVLVALSGGVDSSVCAYLLKEQGYDVTAVVMKMSPLHDDTVEAAKQAAAELKIPLTVLDLQEQFRANVIDYFVRSYRLGITPNPCVICNPTVKFKALIDEADRQGCQFAATGHYAQIIEEDGVFHILRGESKQRDQSYMLYRLTQRELSRLMFPLSRLPKDIVRAIAHEAKLSAFNKPDSQENCFIAGKDYASFIEQERGKLPAGELIAPDGSVCGMHNGILHYTVGQRKHLGVALGRAVFVREIDPVTNRIYLADAENDSYTEAIVEGQTATAGAFPAFPFTALAKIRSAATPVPVTVNEHGSMLHVTFDTPQRAVAKGQSLVLYDGDRLLGGGFIASAT</sequence>
<evidence type="ECO:0000256" key="9">
    <source>
        <dbReference type="HAMAP-Rule" id="MF_00144"/>
    </source>
</evidence>
<dbReference type="HAMAP" id="MF_00144">
    <property type="entry name" value="tRNA_thiouridyl_MnmA"/>
    <property type="match status" value="1"/>
</dbReference>
<evidence type="ECO:0000313" key="13">
    <source>
        <dbReference type="Proteomes" id="UP000774750"/>
    </source>
</evidence>
<dbReference type="CDD" id="cd01998">
    <property type="entry name" value="MnmA_TRMU-like"/>
    <property type="match status" value="1"/>
</dbReference>
<feature type="active site" description="Nucleophile" evidence="9">
    <location>
        <position position="94"/>
    </location>
</feature>
<evidence type="ECO:0000256" key="5">
    <source>
        <dbReference type="ARBA" id="ARBA00022840"/>
    </source>
</evidence>
<dbReference type="NCBIfam" id="TIGR00420">
    <property type="entry name" value="trmU"/>
    <property type="match status" value="1"/>
</dbReference>
<dbReference type="GO" id="GO:0103016">
    <property type="term" value="F:tRNA-uridine 2-sulfurtransferase activity"/>
    <property type="evidence" value="ECO:0007669"/>
    <property type="project" value="UniProtKB-EC"/>
</dbReference>
<dbReference type="InterPro" id="IPR023382">
    <property type="entry name" value="MnmA-like_central_sf"/>
</dbReference>
<keyword evidence="3 9" id="KW-0819">tRNA processing</keyword>
<dbReference type="Pfam" id="PF20259">
    <property type="entry name" value="tRNA_Me_trans_M"/>
    <property type="match status" value="1"/>
</dbReference>
<dbReference type="InterPro" id="IPR014729">
    <property type="entry name" value="Rossmann-like_a/b/a_fold"/>
</dbReference>
<dbReference type="InterPro" id="IPR004506">
    <property type="entry name" value="MnmA-like"/>
</dbReference>
<reference evidence="12" key="1">
    <citation type="submission" date="2020-08" db="EMBL/GenBank/DDBJ databases">
        <authorList>
            <person name="Cejkova D."/>
            <person name="Kubasova T."/>
            <person name="Jahodarova E."/>
            <person name="Rychlik I."/>
        </authorList>
    </citation>
    <scope>NUCLEOTIDE SEQUENCE</scope>
    <source>
        <strain evidence="12">An559</strain>
    </source>
</reference>
<dbReference type="NCBIfam" id="NF001138">
    <property type="entry name" value="PRK00143.1"/>
    <property type="match status" value="1"/>
</dbReference>
<dbReference type="Gene3D" id="2.40.30.10">
    <property type="entry name" value="Translation factors"/>
    <property type="match status" value="1"/>
</dbReference>
<comment type="catalytic activity">
    <reaction evidence="8 9">
        <text>S-sulfanyl-L-cysteinyl-[protein] + uridine(34) in tRNA + AH2 + ATP = 2-thiouridine(34) in tRNA + L-cysteinyl-[protein] + A + AMP + diphosphate + H(+)</text>
        <dbReference type="Rhea" id="RHEA:47032"/>
        <dbReference type="Rhea" id="RHEA-COMP:10131"/>
        <dbReference type="Rhea" id="RHEA-COMP:11726"/>
        <dbReference type="Rhea" id="RHEA-COMP:11727"/>
        <dbReference type="Rhea" id="RHEA-COMP:11728"/>
        <dbReference type="ChEBI" id="CHEBI:13193"/>
        <dbReference type="ChEBI" id="CHEBI:15378"/>
        <dbReference type="ChEBI" id="CHEBI:17499"/>
        <dbReference type="ChEBI" id="CHEBI:29950"/>
        <dbReference type="ChEBI" id="CHEBI:30616"/>
        <dbReference type="ChEBI" id="CHEBI:33019"/>
        <dbReference type="ChEBI" id="CHEBI:61963"/>
        <dbReference type="ChEBI" id="CHEBI:65315"/>
        <dbReference type="ChEBI" id="CHEBI:87170"/>
        <dbReference type="ChEBI" id="CHEBI:456215"/>
        <dbReference type="EC" id="2.8.1.13"/>
    </reaction>
</comment>
<dbReference type="RefSeq" id="WP_204445248.1">
    <property type="nucleotide sequence ID" value="NZ_JACJKY010000005.1"/>
</dbReference>
<gene>
    <name evidence="9 12" type="primary">mnmA</name>
    <name evidence="12" type="ORF">H6A12_04515</name>
</gene>
<keyword evidence="6 9" id="KW-0694">RNA-binding</keyword>
<dbReference type="InterPro" id="IPR046884">
    <property type="entry name" value="MnmA-like_central"/>
</dbReference>
<evidence type="ECO:0000259" key="10">
    <source>
        <dbReference type="Pfam" id="PF20258"/>
    </source>
</evidence>
<proteinExistence type="inferred from homology"/>
<feature type="domain" description="tRNA-specific 2-thiouridylase MnmA-like C-terminal" evidence="10">
    <location>
        <begin position="287"/>
        <end position="343"/>
    </location>
</feature>
<evidence type="ECO:0000256" key="3">
    <source>
        <dbReference type="ARBA" id="ARBA00022694"/>
    </source>
</evidence>
<evidence type="ECO:0000259" key="11">
    <source>
        <dbReference type="Pfam" id="PF20259"/>
    </source>
</evidence>
<keyword evidence="5 9" id="KW-0067">ATP-binding</keyword>
<comment type="caution">
    <text evidence="12">The sequence shown here is derived from an EMBL/GenBank/DDBJ whole genome shotgun (WGS) entry which is preliminary data.</text>
</comment>
<name>A0A938X875_9FIRM</name>
<feature type="site" description="Interaction with tRNA" evidence="9">
    <location>
        <position position="119"/>
    </location>
</feature>
<evidence type="ECO:0000313" key="12">
    <source>
        <dbReference type="EMBL" id="MBM6920419.1"/>
    </source>
</evidence>
<dbReference type="GO" id="GO:0002143">
    <property type="term" value="P:tRNA wobble position uridine thiolation"/>
    <property type="evidence" value="ECO:0007669"/>
    <property type="project" value="TreeGrafter"/>
</dbReference>
<dbReference type="PANTHER" id="PTHR11933:SF5">
    <property type="entry name" value="MITOCHONDRIAL TRNA-SPECIFIC 2-THIOURIDYLASE 1"/>
    <property type="match status" value="1"/>
</dbReference>
<dbReference type="Pfam" id="PF20258">
    <property type="entry name" value="tRNA_Me_trans_C"/>
    <property type="match status" value="1"/>
</dbReference>
<keyword evidence="2 9" id="KW-0808">Transferase</keyword>
<feature type="domain" description="tRNA-specific 2-thiouridylase MnmA-like central" evidence="11">
    <location>
        <begin position="199"/>
        <end position="261"/>
    </location>
</feature>
<comment type="function">
    <text evidence="9">Catalyzes the 2-thiolation of uridine at the wobble position (U34) of tRNA, leading to the formation of s(2)U34.</text>
</comment>
<keyword evidence="7" id="KW-1015">Disulfide bond</keyword>
<evidence type="ECO:0000256" key="6">
    <source>
        <dbReference type="ARBA" id="ARBA00022884"/>
    </source>
</evidence>
<keyword evidence="9" id="KW-0963">Cytoplasm</keyword>
<keyword evidence="4 9" id="KW-0547">Nucleotide-binding</keyword>
<feature type="active site" description="Cysteine persulfide intermediate" evidence="9">
    <location>
        <position position="190"/>
    </location>
</feature>
<dbReference type="SUPFAM" id="SSF52402">
    <property type="entry name" value="Adenine nucleotide alpha hydrolases-like"/>
    <property type="match status" value="1"/>
</dbReference>
<dbReference type="GO" id="GO:0000049">
    <property type="term" value="F:tRNA binding"/>
    <property type="evidence" value="ECO:0007669"/>
    <property type="project" value="UniProtKB-KW"/>
</dbReference>
<dbReference type="GO" id="GO:0005524">
    <property type="term" value="F:ATP binding"/>
    <property type="evidence" value="ECO:0007669"/>
    <property type="project" value="UniProtKB-KW"/>
</dbReference>